<evidence type="ECO:0000256" key="6">
    <source>
        <dbReference type="RuleBase" id="RU000481"/>
    </source>
</evidence>
<evidence type="ECO:0000256" key="4">
    <source>
        <dbReference type="ARBA" id="ARBA00022679"/>
    </source>
</evidence>
<comment type="cofactor">
    <cofactor evidence="1 6">
        <name>pyridoxal 5'-phosphate</name>
        <dbReference type="ChEBI" id="CHEBI:597326"/>
    </cofactor>
</comment>
<dbReference type="InterPro" id="IPR004839">
    <property type="entry name" value="Aminotransferase_I/II_large"/>
</dbReference>
<dbReference type="InterPro" id="IPR015424">
    <property type="entry name" value="PyrdxlP-dep_Trfase"/>
</dbReference>
<evidence type="ECO:0000313" key="9">
    <source>
        <dbReference type="Proteomes" id="UP001196136"/>
    </source>
</evidence>
<feature type="domain" description="Aminotransferase class I/classII large" evidence="7">
    <location>
        <begin position="32"/>
        <end position="391"/>
    </location>
</feature>
<accession>A0ABS7ERJ8</accession>
<dbReference type="Proteomes" id="UP001196136">
    <property type="component" value="Unassembled WGS sequence"/>
</dbReference>
<dbReference type="PROSITE" id="PS00105">
    <property type="entry name" value="AA_TRANSFER_CLASS_1"/>
    <property type="match status" value="1"/>
</dbReference>
<keyword evidence="5" id="KW-0663">Pyridoxal phosphate</keyword>
<evidence type="ECO:0000256" key="3">
    <source>
        <dbReference type="ARBA" id="ARBA00022576"/>
    </source>
</evidence>
<comment type="caution">
    <text evidence="8">The sequence shown here is derived from an EMBL/GenBank/DDBJ whole genome shotgun (WGS) entry which is preliminary data.</text>
</comment>
<dbReference type="GO" id="GO:0008483">
    <property type="term" value="F:transaminase activity"/>
    <property type="evidence" value="ECO:0007669"/>
    <property type="project" value="UniProtKB-KW"/>
</dbReference>
<dbReference type="Gene3D" id="3.40.640.10">
    <property type="entry name" value="Type I PLP-dependent aspartate aminotransferase-like (Major domain)"/>
    <property type="match status" value="1"/>
</dbReference>
<name>A0ABS7ERJ8_9FLAO</name>
<dbReference type="InterPro" id="IPR004838">
    <property type="entry name" value="NHTrfase_class1_PyrdxlP-BS"/>
</dbReference>
<gene>
    <name evidence="8" type="ORF">K1F36_10330</name>
</gene>
<keyword evidence="3 6" id="KW-0032">Aminotransferase</keyword>
<organism evidence="8 9">
    <name type="scientific">Flagellimonas abyssi</name>
    <dbReference type="NCBI Taxonomy" id="2864871"/>
    <lineage>
        <taxon>Bacteria</taxon>
        <taxon>Pseudomonadati</taxon>
        <taxon>Bacteroidota</taxon>
        <taxon>Flavobacteriia</taxon>
        <taxon>Flavobacteriales</taxon>
        <taxon>Flavobacteriaceae</taxon>
        <taxon>Flagellimonas</taxon>
    </lineage>
</organism>
<dbReference type="CDD" id="cd00609">
    <property type="entry name" value="AAT_like"/>
    <property type="match status" value="1"/>
</dbReference>
<protein>
    <recommendedName>
        <fullName evidence="6">Aminotransferase</fullName>
        <ecNumber evidence="6">2.6.1.-</ecNumber>
    </recommendedName>
</protein>
<evidence type="ECO:0000256" key="1">
    <source>
        <dbReference type="ARBA" id="ARBA00001933"/>
    </source>
</evidence>
<dbReference type="PANTHER" id="PTHR46383:SF1">
    <property type="entry name" value="ASPARTATE AMINOTRANSFERASE"/>
    <property type="match status" value="1"/>
</dbReference>
<dbReference type="SUPFAM" id="SSF53383">
    <property type="entry name" value="PLP-dependent transferases"/>
    <property type="match status" value="1"/>
</dbReference>
<dbReference type="InterPro" id="IPR015421">
    <property type="entry name" value="PyrdxlP-dep_Trfase_major"/>
</dbReference>
<reference evidence="8 9" key="1">
    <citation type="submission" date="2021-08" db="EMBL/GenBank/DDBJ databases">
        <title>Muricauda profundi sp. nov., a marine bacterium isolated from deep seawater of the Mariana Trench.</title>
        <authorList>
            <person name="Wei Y."/>
        </authorList>
    </citation>
    <scope>NUCLEOTIDE SEQUENCE [LARGE SCALE GENOMIC DNA]</scope>
    <source>
        <strain evidence="8 9">W52</strain>
    </source>
</reference>
<sequence length="395" mass="43196">MSNHLSDRIKNMSTSATLAMAAKARELRNEGKDIIGLSLGEPDFNIPDFIKDAAKQAIDENYSSYTPVDGYAELKTAISNKFKRDNNLDYGANQIVVSTGAKQSLFNVAMVVLNPGDEVILPAPYWVSYSDIVKLAEGVPVEVPTQIDTDFKMTPQQLEAAITPKTRMLWFSSPCNPSGSVYSKEELEGLAEVLKKHPDIYVVSDEIYEHINFTEGGHTSIAGIDGMYDRTVTVNGVSKAFAMTGWRIGYIGAPEWIAKGCTKLQGQVTSGANAIAQRAVITALDAPVSKIQFMIDKFHERRDLVLDLLGQIEGFNLNVPEGAFYVFPDISAYFGKTLKGVTINNASDFSLYLLEHANVATVTGEAFGNPNCIRISYAASEKELKEAISRIKAVL</sequence>
<keyword evidence="9" id="KW-1185">Reference proteome</keyword>
<evidence type="ECO:0000259" key="7">
    <source>
        <dbReference type="Pfam" id="PF00155"/>
    </source>
</evidence>
<evidence type="ECO:0000256" key="5">
    <source>
        <dbReference type="ARBA" id="ARBA00022898"/>
    </source>
</evidence>
<evidence type="ECO:0000256" key="2">
    <source>
        <dbReference type="ARBA" id="ARBA00007441"/>
    </source>
</evidence>
<dbReference type="PANTHER" id="PTHR46383">
    <property type="entry name" value="ASPARTATE AMINOTRANSFERASE"/>
    <property type="match status" value="1"/>
</dbReference>
<dbReference type="EMBL" id="JAHZSV010000012">
    <property type="protein sequence ID" value="MBW8200226.1"/>
    <property type="molecule type" value="Genomic_DNA"/>
</dbReference>
<dbReference type="Pfam" id="PF00155">
    <property type="entry name" value="Aminotran_1_2"/>
    <property type="match status" value="1"/>
</dbReference>
<comment type="similarity">
    <text evidence="2 6">Belongs to the class-I pyridoxal-phosphate-dependent aminotransferase family.</text>
</comment>
<dbReference type="EC" id="2.6.1.-" evidence="6"/>
<evidence type="ECO:0000313" key="8">
    <source>
        <dbReference type="EMBL" id="MBW8200226.1"/>
    </source>
</evidence>
<dbReference type="InterPro" id="IPR015422">
    <property type="entry name" value="PyrdxlP-dep_Trfase_small"/>
</dbReference>
<proteinExistence type="inferred from homology"/>
<dbReference type="Gene3D" id="3.90.1150.10">
    <property type="entry name" value="Aspartate Aminotransferase, domain 1"/>
    <property type="match status" value="1"/>
</dbReference>
<dbReference type="InterPro" id="IPR050596">
    <property type="entry name" value="AspAT/PAT-like"/>
</dbReference>
<keyword evidence="4 6" id="KW-0808">Transferase</keyword>
<dbReference type="RefSeq" id="WP_220113737.1">
    <property type="nucleotide sequence ID" value="NZ_JAHZSV010000012.1"/>
</dbReference>